<feature type="non-terminal residue" evidence="2">
    <location>
        <position position="1"/>
    </location>
</feature>
<accession>X0VDE3</accession>
<dbReference type="GO" id="GO:0004519">
    <property type="term" value="F:endonuclease activity"/>
    <property type="evidence" value="ECO:0007669"/>
    <property type="project" value="InterPro"/>
</dbReference>
<feature type="domain" description="DOD-type homing endonuclease" evidence="1">
    <location>
        <begin position="32"/>
        <end position="86"/>
    </location>
</feature>
<evidence type="ECO:0000259" key="1">
    <source>
        <dbReference type="PROSITE" id="PS50819"/>
    </source>
</evidence>
<dbReference type="InterPro" id="IPR027434">
    <property type="entry name" value="Homing_endonucl"/>
</dbReference>
<gene>
    <name evidence="2" type="ORF">S01H1_26705</name>
</gene>
<dbReference type="Gene3D" id="3.10.28.10">
    <property type="entry name" value="Homing endonucleases"/>
    <property type="match status" value="1"/>
</dbReference>
<reference evidence="2" key="1">
    <citation type="journal article" date="2014" name="Front. Microbiol.">
        <title>High frequency of phylogenetically diverse reductive dehalogenase-homologous genes in deep subseafloor sedimentary metagenomes.</title>
        <authorList>
            <person name="Kawai M."/>
            <person name="Futagami T."/>
            <person name="Toyoda A."/>
            <person name="Takaki Y."/>
            <person name="Nishi S."/>
            <person name="Hori S."/>
            <person name="Arai W."/>
            <person name="Tsubouchi T."/>
            <person name="Morono Y."/>
            <person name="Uchiyama I."/>
            <person name="Ito T."/>
            <person name="Fujiyama A."/>
            <person name="Inagaki F."/>
            <person name="Takami H."/>
        </authorList>
    </citation>
    <scope>NUCLEOTIDE SEQUENCE</scope>
    <source>
        <strain evidence="2">Expedition CK06-06</strain>
    </source>
</reference>
<sequence length="251" mass="28629">ASFTKTKVITTSKQLRQYLAPLGLCYQKYIPPEIKGMSPRLLREHFLRAYWDGDGNRHADGRLHSASTTSERLAGDLLEVLIKAGFAATYSVREPPPPYYSKALGAIVRGRHRQYQISVAHKQLEPEIGTIGATEYSGRVHCVTVPRHHVVLVMRNGKPCWSGNSYLPQKYIEAISGGEKPHVLIFGHYHKVEFLFYRNIYAFQAGTIERQTPFMRRMNIAAMLGFWILDIHWNKSGLGHVQQRFYPAFEG</sequence>
<name>X0VDE3_9ZZZZ</name>
<proteinExistence type="predicted"/>
<protein>
    <recommendedName>
        <fullName evidence="1">DOD-type homing endonuclease domain-containing protein</fullName>
    </recommendedName>
</protein>
<comment type="caution">
    <text evidence="2">The sequence shown here is derived from an EMBL/GenBank/DDBJ whole genome shotgun (WGS) entry which is preliminary data.</text>
</comment>
<dbReference type="InterPro" id="IPR004860">
    <property type="entry name" value="LAGLIDADG_dom"/>
</dbReference>
<dbReference type="PROSITE" id="PS50819">
    <property type="entry name" value="INTEIN_ENDONUCLEASE"/>
    <property type="match status" value="1"/>
</dbReference>
<dbReference type="AlphaFoldDB" id="X0VDE3"/>
<organism evidence="2">
    <name type="scientific">marine sediment metagenome</name>
    <dbReference type="NCBI Taxonomy" id="412755"/>
    <lineage>
        <taxon>unclassified sequences</taxon>
        <taxon>metagenomes</taxon>
        <taxon>ecological metagenomes</taxon>
    </lineage>
</organism>
<dbReference type="Pfam" id="PF14528">
    <property type="entry name" value="LAGLIDADG_3"/>
    <property type="match status" value="1"/>
</dbReference>
<evidence type="ECO:0000313" key="2">
    <source>
        <dbReference type="EMBL" id="GAF98575.1"/>
    </source>
</evidence>
<dbReference type="SUPFAM" id="SSF55608">
    <property type="entry name" value="Homing endonucleases"/>
    <property type="match status" value="1"/>
</dbReference>
<dbReference type="EMBL" id="BARS01016202">
    <property type="protein sequence ID" value="GAF98575.1"/>
    <property type="molecule type" value="Genomic_DNA"/>
</dbReference>
<dbReference type="InterPro" id="IPR004042">
    <property type="entry name" value="Intein_endonuc_central"/>
</dbReference>